<evidence type="ECO:0000313" key="4">
    <source>
        <dbReference type="RefSeq" id="XP_026683595.1"/>
    </source>
</evidence>
<dbReference type="STRING" id="121845.A0A3Q0JA44"/>
<dbReference type="KEGG" id="dci:103514963"/>
<gene>
    <name evidence="4" type="primary">LOC103514963</name>
</gene>
<sequence>MIGYNVFVILMKTILQIPGCIFMNEIQVHACWLVQLFGIFCIQKFTPSQEIKGDCEVPVEQVGLAWDAVCFMFLILQKRLFSGHYFFHMIDEAKAMAILASRGAELIEELSQKQIQEQQETERRILEKIKYKMDRIKASQKRIHGSGHKEPSSHQREDPQAPLAHDSSASIFDC</sequence>
<organism evidence="3 4">
    <name type="scientific">Diaphorina citri</name>
    <name type="common">Asian citrus psyllid</name>
    <dbReference type="NCBI Taxonomy" id="121845"/>
    <lineage>
        <taxon>Eukaryota</taxon>
        <taxon>Metazoa</taxon>
        <taxon>Ecdysozoa</taxon>
        <taxon>Arthropoda</taxon>
        <taxon>Hexapoda</taxon>
        <taxon>Insecta</taxon>
        <taxon>Pterygota</taxon>
        <taxon>Neoptera</taxon>
        <taxon>Paraneoptera</taxon>
        <taxon>Hemiptera</taxon>
        <taxon>Sternorrhyncha</taxon>
        <taxon>Psylloidea</taxon>
        <taxon>Psyllidae</taxon>
        <taxon>Diaphorininae</taxon>
        <taxon>Diaphorina</taxon>
    </lineage>
</organism>
<accession>A0A3Q0JA44</accession>
<dbReference type="InterPro" id="IPR027272">
    <property type="entry name" value="Piezo"/>
</dbReference>
<dbReference type="InterPro" id="IPR031805">
    <property type="entry name" value="Piezo_TM25-28"/>
</dbReference>
<evidence type="ECO:0000259" key="2">
    <source>
        <dbReference type="Pfam" id="PF15917"/>
    </source>
</evidence>
<feature type="domain" description="Piezo TM25-28" evidence="2">
    <location>
        <begin position="1"/>
        <end position="161"/>
    </location>
</feature>
<name>A0A3Q0JA44_DIACI</name>
<feature type="compositionally biased region" description="Basic and acidic residues" evidence="1">
    <location>
        <begin position="147"/>
        <end position="159"/>
    </location>
</feature>
<dbReference type="RefSeq" id="XP_026683595.1">
    <property type="nucleotide sequence ID" value="XM_026827794.1"/>
</dbReference>
<proteinExistence type="predicted"/>
<dbReference type="PaxDb" id="121845-A0A3Q0JA44"/>
<reference evidence="4" key="1">
    <citation type="submission" date="2025-08" db="UniProtKB">
        <authorList>
            <consortium name="RefSeq"/>
        </authorList>
    </citation>
    <scope>IDENTIFICATION</scope>
</reference>
<dbReference type="GeneID" id="103514963"/>
<dbReference type="PANTHER" id="PTHR47049:SF2">
    <property type="entry name" value="PIEZO-TYPE MECHANOSENSITIVE ION CHANNEL HOMOLOG"/>
    <property type="match status" value="1"/>
</dbReference>
<dbReference type="PANTHER" id="PTHR47049">
    <property type="entry name" value="PIEZO-TYPE MECHANOSENSITIVE ION CHANNEL HOMOLOG"/>
    <property type="match status" value="1"/>
</dbReference>
<evidence type="ECO:0000313" key="3">
    <source>
        <dbReference type="Proteomes" id="UP000079169"/>
    </source>
</evidence>
<evidence type="ECO:0000256" key="1">
    <source>
        <dbReference type="SAM" id="MobiDB-lite"/>
    </source>
</evidence>
<dbReference type="Pfam" id="PF15917">
    <property type="entry name" value="Piezo_TM25-28"/>
    <property type="match status" value="1"/>
</dbReference>
<dbReference type="GO" id="GO:0016020">
    <property type="term" value="C:membrane"/>
    <property type="evidence" value="ECO:0007669"/>
    <property type="project" value="InterPro"/>
</dbReference>
<dbReference type="AlphaFoldDB" id="A0A3Q0JA44"/>
<dbReference type="Proteomes" id="UP000079169">
    <property type="component" value="Unplaced"/>
</dbReference>
<feature type="region of interest" description="Disordered" evidence="1">
    <location>
        <begin position="138"/>
        <end position="174"/>
    </location>
</feature>
<protein>
    <submittedName>
        <fullName evidence="4">Piezo-type mechanosensitive ion channel component</fullName>
    </submittedName>
</protein>
<keyword evidence="3" id="KW-1185">Reference proteome</keyword>
<dbReference type="GO" id="GO:0008381">
    <property type="term" value="F:mechanosensitive monoatomic ion channel activity"/>
    <property type="evidence" value="ECO:0007669"/>
    <property type="project" value="InterPro"/>
</dbReference>